<sequence>MLIKIRNLIILQGWLSMDIGLYLGKLINIKTIINSAAERDSEIEKYRKYAEKETITCPFCMANLLLRAGDIRDIHFAHTRGKTCQLARAYDSYQAQVSRENTKHSVIKEIIYTDLKGQERIKSDLKVEYGYKEKGPESWRYYPDIYINNNGREFAVSIITNVHEIGDDKVVQLINRRTKYFRDRGLQTIWFVEDRELAEDSDHNMLHLWEAEYGLTMKTAEDSKWDQLLEDLSEEFPDVNIPALFGYQAHAPLNFDVRSLYYVHSKEDSITISVHRLILDQKKTPYRAFSLTRGYQLSISHALIVRDEILLSDVEQEDKERTKFATDLILKVEERRQRLTSFNEGYMEQPNPIAEVRQPTTERSRFTSPTTDSANADPDFDLTGSILMLKNCSISEAEAKQLYYYVRFNRSDLADYGLTLKDLDKMIQFALGRIQAPQIRKWLVDIQFL</sequence>
<evidence type="ECO:0000313" key="3">
    <source>
        <dbReference type="EMBL" id="AYB48009.1"/>
    </source>
</evidence>
<dbReference type="KEGG" id="plw:D5F53_32285"/>
<feature type="domain" description="Competence protein CoiA-like N-terminal" evidence="2">
    <location>
        <begin position="44"/>
        <end position="86"/>
    </location>
</feature>
<dbReference type="Proteomes" id="UP000266552">
    <property type="component" value="Plasmid pAZOPL1"/>
</dbReference>
<evidence type="ECO:0000313" key="4">
    <source>
        <dbReference type="Proteomes" id="UP000266552"/>
    </source>
</evidence>
<evidence type="ECO:0000259" key="2">
    <source>
        <dbReference type="Pfam" id="PF25164"/>
    </source>
</evidence>
<evidence type="ECO:0000256" key="1">
    <source>
        <dbReference type="SAM" id="MobiDB-lite"/>
    </source>
</evidence>
<gene>
    <name evidence="3" type="ORF">D5F53_32285</name>
</gene>
<keyword evidence="3" id="KW-0614">Plasmid</keyword>
<reference evidence="3 4" key="1">
    <citation type="submission" date="2018-09" db="EMBL/GenBank/DDBJ databases">
        <title>Genome Sequence of Paenibacillus lautus Strain E7593-69, Azo Dye-Degrading Bacteria, Isolated from Commercial Tattoo Inks.</title>
        <authorList>
            <person name="Nho S.W."/>
            <person name="Kim S.-J."/>
            <person name="Kweon O."/>
            <person name="Cerniglia C.E."/>
        </authorList>
    </citation>
    <scope>NUCLEOTIDE SEQUENCE [LARGE SCALE GENOMIC DNA]</scope>
    <source>
        <strain evidence="3 4">E7593-69</strain>
        <plasmid evidence="3 4">pAZOPL1</plasmid>
    </source>
</reference>
<protein>
    <submittedName>
        <fullName evidence="3">Competence protein CoiA</fullName>
    </submittedName>
</protein>
<dbReference type="InterPro" id="IPR057253">
    <property type="entry name" value="CoiA-like_N"/>
</dbReference>
<feature type="region of interest" description="Disordered" evidence="1">
    <location>
        <begin position="357"/>
        <end position="376"/>
    </location>
</feature>
<accession>A0A385TVV8</accession>
<dbReference type="EMBL" id="CP032413">
    <property type="protein sequence ID" value="AYB48009.1"/>
    <property type="molecule type" value="Genomic_DNA"/>
</dbReference>
<proteinExistence type="predicted"/>
<organism evidence="3 4">
    <name type="scientific">Paenibacillus lautus</name>
    <name type="common">Bacillus lautus</name>
    <dbReference type="NCBI Taxonomy" id="1401"/>
    <lineage>
        <taxon>Bacteria</taxon>
        <taxon>Bacillati</taxon>
        <taxon>Bacillota</taxon>
        <taxon>Bacilli</taxon>
        <taxon>Bacillales</taxon>
        <taxon>Paenibacillaceae</taxon>
        <taxon>Paenibacillus</taxon>
    </lineage>
</organism>
<name>A0A385TVV8_PAELA</name>
<dbReference type="RefSeq" id="WP_119851370.1">
    <property type="nucleotide sequence ID" value="NZ_JAIFIS010000061.1"/>
</dbReference>
<dbReference type="AlphaFoldDB" id="A0A385TVV8"/>
<dbReference type="Pfam" id="PF25164">
    <property type="entry name" value="CoiA_N"/>
    <property type="match status" value="1"/>
</dbReference>
<keyword evidence="4" id="KW-1185">Reference proteome</keyword>
<geneLocation type="plasmid" evidence="3 4">
    <name>pAZOPL1</name>
</geneLocation>